<accession>A0A4Q9BAW8</accession>
<dbReference type="RefSeq" id="WP_130923527.1">
    <property type="nucleotide sequence ID" value="NZ_JAANOM010000003.1"/>
</dbReference>
<organism evidence="2 3">
    <name type="scientific">Aquirufa antheringensis</name>
    <dbReference type="NCBI Taxonomy" id="2516559"/>
    <lineage>
        <taxon>Bacteria</taxon>
        <taxon>Pseudomonadati</taxon>
        <taxon>Bacteroidota</taxon>
        <taxon>Cytophagia</taxon>
        <taxon>Cytophagales</taxon>
        <taxon>Flectobacillaceae</taxon>
        <taxon>Aquirufa</taxon>
    </lineage>
</organism>
<keyword evidence="3" id="KW-1185">Reference proteome</keyword>
<sequence length="297" mass="32336">MRKLALLIFLSFAVNAQQESLRMVYPFLPLAINPADAGAQKIFSAKGVFRKKPLFQTIGGASSSQQLMSIDMPLQKGSWGLGFLGYNTDQSYATPSGMISSNLGLAVVGSKHEYWGRGNQLSYGVNLGVNQYPILGKSGSSELLGSIGIGATYRKEALMVGISKPTNRFDGLGDAPLYVQASYYFPVGDLHTLKVGTVLRKDLQTKVDLNAVFWYQEKLGIGLWYQQTGSEFGDPAFLGSLEVPLGLNFRVGYSYDFLGKNVSTLGSTTSSEASGFHQIFLRYDLDFGLGKLGQFRP</sequence>
<dbReference type="AlphaFoldDB" id="A0A4Q9BAW8"/>
<feature type="signal peptide" evidence="1">
    <location>
        <begin position="1"/>
        <end position="16"/>
    </location>
</feature>
<evidence type="ECO:0000313" key="3">
    <source>
        <dbReference type="Proteomes" id="UP000293583"/>
    </source>
</evidence>
<name>A0A4Q9BAW8_9BACT</name>
<keyword evidence="1" id="KW-0732">Signal</keyword>
<dbReference type="Proteomes" id="UP000293583">
    <property type="component" value="Unassembled WGS sequence"/>
</dbReference>
<protein>
    <submittedName>
        <fullName evidence="2">Type IX secretion system membrane protein PorP/SprF</fullName>
    </submittedName>
</protein>
<gene>
    <name evidence="2" type="ORF">EWU20_08685</name>
</gene>
<dbReference type="OrthoDB" id="1114455at2"/>
<evidence type="ECO:0000313" key="2">
    <source>
        <dbReference type="EMBL" id="TBH71893.1"/>
    </source>
</evidence>
<evidence type="ECO:0000256" key="1">
    <source>
        <dbReference type="SAM" id="SignalP"/>
    </source>
</evidence>
<comment type="caution">
    <text evidence="2">The sequence shown here is derived from an EMBL/GenBank/DDBJ whole genome shotgun (WGS) entry which is preliminary data.</text>
</comment>
<dbReference type="Pfam" id="PF11751">
    <property type="entry name" value="PorP_SprF"/>
    <property type="match status" value="1"/>
</dbReference>
<proteinExistence type="predicted"/>
<feature type="chain" id="PRO_5020638559" evidence="1">
    <location>
        <begin position="17"/>
        <end position="297"/>
    </location>
</feature>
<dbReference type="EMBL" id="SEWY01000004">
    <property type="protein sequence ID" value="TBH71893.1"/>
    <property type="molecule type" value="Genomic_DNA"/>
</dbReference>
<dbReference type="InterPro" id="IPR019861">
    <property type="entry name" value="PorP/SprF_Bacteroidetes"/>
</dbReference>
<reference evidence="2 3" key="1">
    <citation type="submission" date="2019-02" db="EMBL/GenBank/DDBJ databases">
        <title>Genome of a new Bacteroidetes strain.</title>
        <authorList>
            <person name="Pitt A."/>
        </authorList>
    </citation>
    <scope>NUCLEOTIDE SEQUENCE [LARGE SCALE GENOMIC DNA]</scope>
    <source>
        <strain evidence="2 3">103A-SOEBACH</strain>
    </source>
</reference>